<dbReference type="Proteomes" id="UP000070544">
    <property type="component" value="Unassembled WGS sequence"/>
</dbReference>
<sequence>MAALVAVTGWALATASKENNPTAAVAGWGIAGTGTGALVACIYASYCHVRHPSTPSALGAGLLGGVGALGGVVAAWLFINESAPHFGTGHIVNLAASGVAALLVAATGFAASDE</sequence>
<reference evidence="2 3" key="1">
    <citation type="journal article" date="2015" name="Genome Biol. Evol.">
        <title>Phylogenomic analyses indicate that early fungi evolved digesting cell walls of algal ancestors of land plants.</title>
        <authorList>
            <person name="Chang Y."/>
            <person name="Wang S."/>
            <person name="Sekimoto S."/>
            <person name="Aerts A.L."/>
            <person name="Choi C."/>
            <person name="Clum A."/>
            <person name="LaButti K.M."/>
            <person name="Lindquist E.A."/>
            <person name="Yee Ngan C."/>
            <person name="Ohm R.A."/>
            <person name="Salamov A.A."/>
            <person name="Grigoriev I.V."/>
            <person name="Spatafora J.W."/>
            <person name="Berbee M.L."/>
        </authorList>
    </citation>
    <scope>NUCLEOTIDE SEQUENCE [LARGE SCALE GENOMIC DNA]</scope>
    <source>
        <strain evidence="2 3">JEL478</strain>
    </source>
</reference>
<keyword evidence="1" id="KW-1133">Transmembrane helix</keyword>
<evidence type="ECO:0000313" key="2">
    <source>
        <dbReference type="EMBL" id="KXS21028.1"/>
    </source>
</evidence>
<dbReference type="EMBL" id="KQ965734">
    <property type="protein sequence ID" value="KXS21028.1"/>
    <property type="molecule type" value="Genomic_DNA"/>
</dbReference>
<feature type="transmembrane region" description="Helical" evidence="1">
    <location>
        <begin position="91"/>
        <end position="111"/>
    </location>
</feature>
<keyword evidence="1" id="KW-0812">Transmembrane</keyword>
<feature type="transmembrane region" description="Helical" evidence="1">
    <location>
        <begin position="58"/>
        <end position="79"/>
    </location>
</feature>
<accession>A0A139AWD0</accession>
<dbReference type="AlphaFoldDB" id="A0A139AWD0"/>
<gene>
    <name evidence="2" type="ORF">M427DRAFT_350577</name>
</gene>
<name>A0A139AWD0_GONPJ</name>
<evidence type="ECO:0000256" key="1">
    <source>
        <dbReference type="SAM" id="Phobius"/>
    </source>
</evidence>
<keyword evidence="1" id="KW-0472">Membrane</keyword>
<organism evidence="2 3">
    <name type="scientific">Gonapodya prolifera (strain JEL478)</name>
    <name type="common">Monoblepharis prolifera</name>
    <dbReference type="NCBI Taxonomy" id="1344416"/>
    <lineage>
        <taxon>Eukaryota</taxon>
        <taxon>Fungi</taxon>
        <taxon>Fungi incertae sedis</taxon>
        <taxon>Chytridiomycota</taxon>
        <taxon>Chytridiomycota incertae sedis</taxon>
        <taxon>Monoblepharidomycetes</taxon>
        <taxon>Monoblepharidales</taxon>
        <taxon>Gonapodyaceae</taxon>
        <taxon>Gonapodya</taxon>
    </lineage>
</organism>
<feature type="transmembrane region" description="Helical" evidence="1">
    <location>
        <begin position="25"/>
        <end position="46"/>
    </location>
</feature>
<protein>
    <submittedName>
        <fullName evidence="2">Uncharacterized protein</fullName>
    </submittedName>
</protein>
<proteinExistence type="predicted"/>
<keyword evidence="3" id="KW-1185">Reference proteome</keyword>
<evidence type="ECO:0000313" key="3">
    <source>
        <dbReference type="Proteomes" id="UP000070544"/>
    </source>
</evidence>